<dbReference type="AlphaFoldDB" id="A0A016S501"/>
<name>A0A016S501_9BILA</name>
<proteinExistence type="predicted"/>
<dbReference type="PANTHER" id="PTHR23022:SF134">
    <property type="entry name" value="TRANSPOSABLE ELEMENT TC1 TRANSPOSASE"/>
    <property type="match status" value="1"/>
</dbReference>
<gene>
    <name evidence="1" type="primary">Acey_s0300.g1798</name>
    <name evidence="1" type="ORF">Y032_0300g1798</name>
</gene>
<evidence type="ECO:0000313" key="2">
    <source>
        <dbReference type="Proteomes" id="UP000024635"/>
    </source>
</evidence>
<sequence length="117" mass="13622">MKPTMMIRLQRDLGFVGKSVKNCQLIRQRNREKRLAFCREMLEKRETFNDVVFVDESTVQLENNSKDCYVRVGEEHPRFKSQAKHPVKVHVWAGISSQGATEIVIFMEMLVHGYAPP</sequence>
<dbReference type="PANTHER" id="PTHR23022">
    <property type="entry name" value="TRANSPOSABLE ELEMENT-RELATED"/>
    <property type="match status" value="1"/>
</dbReference>
<dbReference type="OrthoDB" id="5860893at2759"/>
<evidence type="ECO:0008006" key="3">
    <source>
        <dbReference type="Google" id="ProtNLM"/>
    </source>
</evidence>
<dbReference type="GO" id="GO:0003676">
    <property type="term" value="F:nucleic acid binding"/>
    <property type="evidence" value="ECO:0007669"/>
    <property type="project" value="InterPro"/>
</dbReference>
<dbReference type="Gene3D" id="3.30.420.10">
    <property type="entry name" value="Ribonuclease H-like superfamily/Ribonuclease H"/>
    <property type="match status" value="1"/>
</dbReference>
<dbReference type="InterPro" id="IPR052338">
    <property type="entry name" value="Transposase_5"/>
</dbReference>
<accession>A0A016S501</accession>
<reference evidence="2" key="1">
    <citation type="journal article" date="2015" name="Nat. Genet.">
        <title>The genome and transcriptome of the zoonotic hookworm Ancylostoma ceylanicum identify infection-specific gene families.</title>
        <authorList>
            <person name="Schwarz E.M."/>
            <person name="Hu Y."/>
            <person name="Antoshechkin I."/>
            <person name="Miller M.M."/>
            <person name="Sternberg P.W."/>
            <person name="Aroian R.V."/>
        </authorList>
    </citation>
    <scope>NUCLEOTIDE SEQUENCE</scope>
    <source>
        <strain evidence="2">HY135</strain>
    </source>
</reference>
<protein>
    <recommendedName>
        <fullName evidence="3">Transposase</fullName>
    </recommendedName>
</protein>
<organism evidence="1 2">
    <name type="scientific">Ancylostoma ceylanicum</name>
    <dbReference type="NCBI Taxonomy" id="53326"/>
    <lineage>
        <taxon>Eukaryota</taxon>
        <taxon>Metazoa</taxon>
        <taxon>Ecdysozoa</taxon>
        <taxon>Nematoda</taxon>
        <taxon>Chromadorea</taxon>
        <taxon>Rhabditida</taxon>
        <taxon>Rhabditina</taxon>
        <taxon>Rhabditomorpha</taxon>
        <taxon>Strongyloidea</taxon>
        <taxon>Ancylostomatidae</taxon>
        <taxon>Ancylostomatinae</taxon>
        <taxon>Ancylostoma</taxon>
    </lineage>
</organism>
<dbReference type="Proteomes" id="UP000024635">
    <property type="component" value="Unassembled WGS sequence"/>
</dbReference>
<keyword evidence="2" id="KW-1185">Reference proteome</keyword>
<dbReference type="InterPro" id="IPR036397">
    <property type="entry name" value="RNaseH_sf"/>
</dbReference>
<dbReference type="EMBL" id="JARK01001636">
    <property type="protein sequence ID" value="EYB85319.1"/>
    <property type="molecule type" value="Genomic_DNA"/>
</dbReference>
<dbReference type="STRING" id="53326.A0A016S501"/>
<evidence type="ECO:0000313" key="1">
    <source>
        <dbReference type="EMBL" id="EYB85319.1"/>
    </source>
</evidence>
<comment type="caution">
    <text evidence="1">The sequence shown here is derived from an EMBL/GenBank/DDBJ whole genome shotgun (WGS) entry which is preliminary data.</text>
</comment>